<protein>
    <submittedName>
        <fullName evidence="5">Cysteine proteinase</fullName>
    </submittedName>
</protein>
<dbReference type="OrthoDB" id="1939479at2759"/>
<evidence type="ECO:0000256" key="1">
    <source>
        <dbReference type="ARBA" id="ARBA00005234"/>
    </source>
</evidence>
<dbReference type="EMBL" id="KZ821816">
    <property type="protein sequence ID" value="PYH75341.1"/>
    <property type="molecule type" value="Genomic_DNA"/>
</dbReference>
<dbReference type="Pfam" id="PF02902">
    <property type="entry name" value="Peptidase_C48"/>
    <property type="match status" value="1"/>
</dbReference>
<evidence type="ECO:0000259" key="4">
    <source>
        <dbReference type="PROSITE" id="PS50600"/>
    </source>
</evidence>
<accession>A0A319BSB0</accession>
<organism evidence="5 6">
    <name type="scientific">Aspergillus uvarum CBS 121591</name>
    <dbReference type="NCBI Taxonomy" id="1448315"/>
    <lineage>
        <taxon>Eukaryota</taxon>
        <taxon>Fungi</taxon>
        <taxon>Dikarya</taxon>
        <taxon>Ascomycota</taxon>
        <taxon>Pezizomycotina</taxon>
        <taxon>Eurotiomycetes</taxon>
        <taxon>Eurotiomycetidae</taxon>
        <taxon>Eurotiales</taxon>
        <taxon>Aspergillaceae</taxon>
        <taxon>Aspergillus</taxon>
        <taxon>Aspergillus subgen. Circumdati</taxon>
    </lineage>
</organism>
<dbReference type="GeneID" id="37141616"/>
<proteinExistence type="inferred from homology"/>
<reference evidence="5 6" key="1">
    <citation type="submission" date="2016-12" db="EMBL/GenBank/DDBJ databases">
        <title>The genomes of Aspergillus section Nigri reveals drivers in fungal speciation.</title>
        <authorList>
            <consortium name="DOE Joint Genome Institute"/>
            <person name="Vesth T.C."/>
            <person name="Nybo J."/>
            <person name="Theobald S."/>
            <person name="Brandl J."/>
            <person name="Frisvad J.C."/>
            <person name="Nielsen K.F."/>
            <person name="Lyhne E.K."/>
            <person name="Kogle M.E."/>
            <person name="Kuo A."/>
            <person name="Riley R."/>
            <person name="Clum A."/>
            <person name="Nolan M."/>
            <person name="Lipzen A."/>
            <person name="Salamov A."/>
            <person name="Henrissat B."/>
            <person name="Wiebenga A."/>
            <person name="De Vries R.P."/>
            <person name="Grigoriev I.V."/>
            <person name="Mortensen U.H."/>
            <person name="Andersen M.R."/>
            <person name="Baker S.E."/>
        </authorList>
    </citation>
    <scope>NUCLEOTIDE SEQUENCE [LARGE SCALE GENOMIC DNA]</scope>
    <source>
        <strain evidence="5 6">CBS 121591</strain>
    </source>
</reference>
<dbReference type="GO" id="GO:0019783">
    <property type="term" value="F:ubiquitin-like protein peptidase activity"/>
    <property type="evidence" value="ECO:0007669"/>
    <property type="project" value="UniProtKB-ARBA"/>
</dbReference>
<feature type="domain" description="Ubiquitin-like protease family profile" evidence="4">
    <location>
        <begin position="1"/>
        <end position="81"/>
    </location>
</feature>
<dbReference type="GO" id="GO:0006508">
    <property type="term" value="P:proteolysis"/>
    <property type="evidence" value="ECO:0007669"/>
    <property type="project" value="UniProtKB-KW"/>
</dbReference>
<dbReference type="Proteomes" id="UP000248340">
    <property type="component" value="Unassembled WGS sequence"/>
</dbReference>
<dbReference type="PROSITE" id="PS50600">
    <property type="entry name" value="ULP_PROTEASE"/>
    <property type="match status" value="1"/>
</dbReference>
<keyword evidence="2" id="KW-0645">Protease</keyword>
<gene>
    <name evidence="5" type="ORF">BO82DRAFT_396908</name>
</gene>
<sequence length="130" mass="14988">MPICTTQHWTLVVLHPRTRVIQRYDSLHGLGDNHVHQIQKWLNTEYESGAGPEWTIGDHVSPRQDNSDDCGVFVLATARSVVMKTALDYNTDVIAMMRKRIVEELKENLHSAKVHLELFEFESLYDKQSV</sequence>
<dbReference type="InterPro" id="IPR003653">
    <property type="entry name" value="Peptidase_C48_C"/>
</dbReference>
<dbReference type="SUPFAM" id="SSF54001">
    <property type="entry name" value="Cysteine proteinases"/>
    <property type="match status" value="1"/>
</dbReference>
<dbReference type="GO" id="GO:0008234">
    <property type="term" value="F:cysteine-type peptidase activity"/>
    <property type="evidence" value="ECO:0007669"/>
    <property type="project" value="InterPro"/>
</dbReference>
<keyword evidence="3" id="KW-0378">Hydrolase</keyword>
<evidence type="ECO:0000256" key="2">
    <source>
        <dbReference type="ARBA" id="ARBA00022670"/>
    </source>
</evidence>
<dbReference type="Gene3D" id="3.40.395.10">
    <property type="entry name" value="Adenoviral Proteinase, Chain A"/>
    <property type="match status" value="1"/>
</dbReference>
<keyword evidence="6" id="KW-1185">Reference proteome</keyword>
<dbReference type="AlphaFoldDB" id="A0A319BSB0"/>
<dbReference type="InterPro" id="IPR038765">
    <property type="entry name" value="Papain-like_cys_pep_sf"/>
</dbReference>
<comment type="similarity">
    <text evidence="1">Belongs to the peptidase C48 family.</text>
</comment>
<dbReference type="VEuPathDB" id="FungiDB:BO82DRAFT_396908"/>
<evidence type="ECO:0000256" key="3">
    <source>
        <dbReference type="ARBA" id="ARBA00022801"/>
    </source>
</evidence>
<evidence type="ECO:0000313" key="6">
    <source>
        <dbReference type="Proteomes" id="UP000248340"/>
    </source>
</evidence>
<evidence type="ECO:0000313" key="5">
    <source>
        <dbReference type="EMBL" id="PYH75341.1"/>
    </source>
</evidence>
<dbReference type="STRING" id="1448315.A0A319BSB0"/>
<dbReference type="RefSeq" id="XP_025485541.1">
    <property type="nucleotide sequence ID" value="XM_025638874.1"/>
</dbReference>
<name>A0A319BSB0_9EURO</name>